<dbReference type="AlphaFoldDB" id="A0A9W7YIR0"/>
<dbReference type="OrthoDB" id="5317514at2759"/>
<dbReference type="GO" id="GO:0031012">
    <property type="term" value="C:extracellular matrix"/>
    <property type="evidence" value="ECO:0007669"/>
    <property type="project" value="TreeGrafter"/>
</dbReference>
<keyword evidence="6 13" id="KW-0732">Signal</keyword>
<keyword evidence="16" id="KW-1185">Reference proteome</keyword>
<keyword evidence="8" id="KW-0378">Hydrolase</keyword>
<evidence type="ECO:0000256" key="7">
    <source>
        <dbReference type="ARBA" id="ARBA00022737"/>
    </source>
</evidence>
<comment type="subcellular location">
    <subcellularLocation>
        <location evidence="1">Secreted</location>
    </subcellularLocation>
</comment>
<feature type="repeat" description="FG-GAP" evidence="12">
    <location>
        <begin position="520"/>
        <end position="582"/>
    </location>
</feature>
<dbReference type="InterPro" id="IPR013517">
    <property type="entry name" value="FG-GAP"/>
</dbReference>
<dbReference type="InterPro" id="IPR013519">
    <property type="entry name" value="Int_alpha_beta-p"/>
</dbReference>
<reference evidence="15" key="1">
    <citation type="submission" date="2022-07" db="EMBL/GenBank/DDBJ databases">
        <title>Phylogenomic reconstructions and comparative analyses of Kickxellomycotina fungi.</title>
        <authorList>
            <person name="Reynolds N.K."/>
            <person name="Stajich J.E."/>
            <person name="Barry K."/>
            <person name="Grigoriev I.V."/>
            <person name="Crous P."/>
            <person name="Smith M.E."/>
        </authorList>
    </citation>
    <scope>NUCLEOTIDE SEQUENCE</scope>
    <source>
        <strain evidence="15">BCRC 34381</strain>
    </source>
</reference>
<sequence>MRPGRGLCGLVAAAALVARVQCCGPAVHNEAAERARQWFYEGPGAAAGGRVAAIRDILDRHPESLQAGTVFPDWGYGCMSMDEEAEAAHWSPFMEHGVAHFLETYRRPFSARAEQLLAFLFGVASHQVADEQWHSLSGLREGLMRVLAASTFGGDYSRAHDVLDVGGDFALAHMDSLEHLLDKWTVPVDDVLAIYGRMGFRVSRWRMNMCITRQFYAMEAVKRFGRGLFPSYASRAPILIERLDDYYIGGLYAMATATSDCWHTLVDWFDAGDFSRRCLVDDNGRRPNTTTRSRHSPGGSLLQRMDLPAHWIRQVRDSVSATEDGGQLHLRAAEPGTGGLRQHTFSAQRAAPEHDAAAGCAELSTAFRKVRQLYSTSPHSGFGTAMAVGNFSGSGRPSVAISAPYFRPSPHSPDADGVAGAVFVVDNIDAQYAFSQQDILDADPLTLRPAADGDTPRFPLFGASLAVVDFNADGIDDLVVGSSGYGRHPTDRLLGRVDIYLGRRGVGLATTPDFSLTAKQLADATGIPWSYQRIGGFLFGEDVDGDGYADLVIGAPYHADVPHERHTGRVFGYLSGTARRAGGPMGAPSFTLVPPTGQPFEWFGFSAKAVRLGAHNVTTLLVGAPGHRAREEATGESHALAGRIYAFSMSDGAAVPTFSGLEFAARGEAAQLGSQIHVWTGTDNGPLVIFGSPSEHNSHMQLAGGGPPPAEPIPARGWQAGGVRVVDPAQWASGAADDADDIAGLLDTLCGAQSPGHFGRALAPAGGDLWIGEPLSDAESGRIYRWRPGQLQCFAAPGAMRGARFGHAISVAAGAGRAALLVGAPHDSQFSRLAGSVTIHV</sequence>
<feature type="repeat" description="FG-GAP" evidence="12">
    <location>
        <begin position="447"/>
        <end position="509"/>
    </location>
</feature>
<evidence type="ECO:0000256" key="2">
    <source>
        <dbReference type="ARBA" id="ARBA00008652"/>
    </source>
</evidence>
<dbReference type="GO" id="GO:0004621">
    <property type="term" value="F:glycosylphosphatidylinositol phospholipase D activity"/>
    <property type="evidence" value="ECO:0007669"/>
    <property type="project" value="UniProtKB-EC"/>
</dbReference>
<evidence type="ECO:0000256" key="5">
    <source>
        <dbReference type="ARBA" id="ARBA00022525"/>
    </source>
</evidence>
<protein>
    <recommendedName>
        <fullName evidence="4">Phosphatidylinositol-glycan-specific phospholipase D</fullName>
        <ecNumber evidence="3">3.1.4.50</ecNumber>
    </recommendedName>
    <alternativeName>
        <fullName evidence="10">Glycosyl-phosphatidylinositol-specific phospholipase D</fullName>
    </alternativeName>
</protein>
<gene>
    <name evidence="15" type="ORF">LPJ61_000913</name>
</gene>
<comment type="similarity">
    <text evidence="2">Belongs to the GPLD1 family.</text>
</comment>
<dbReference type="PANTHER" id="PTHR23221:SF7">
    <property type="entry name" value="PHOSPHATIDYLINOSITOL-GLYCAN-SPECIFIC PHOSPHOLIPASE D"/>
    <property type="match status" value="1"/>
</dbReference>
<comment type="caution">
    <text evidence="15">The sequence shown here is derived from an EMBL/GenBank/DDBJ whole genome shotgun (WGS) entry which is preliminary data.</text>
</comment>
<dbReference type="Gene3D" id="2.130.10.130">
    <property type="entry name" value="Integrin alpha, N-terminal"/>
    <property type="match status" value="2"/>
</dbReference>
<organism evidence="15 16">
    <name type="scientific">Coemansia biformis</name>
    <dbReference type="NCBI Taxonomy" id="1286918"/>
    <lineage>
        <taxon>Eukaryota</taxon>
        <taxon>Fungi</taxon>
        <taxon>Fungi incertae sedis</taxon>
        <taxon>Zoopagomycota</taxon>
        <taxon>Kickxellomycotina</taxon>
        <taxon>Kickxellomycetes</taxon>
        <taxon>Kickxellales</taxon>
        <taxon>Kickxellaceae</taxon>
        <taxon>Coemansia</taxon>
    </lineage>
</organism>
<dbReference type="Pfam" id="PF01839">
    <property type="entry name" value="FG-GAP"/>
    <property type="match status" value="2"/>
</dbReference>
<comment type="catalytic activity">
    <reaction evidence="11">
        <text>a 6-(alpha-D-glucosaminyl)-1-(1,2-diacyl-sn-glycero-3-phospho)-1D-myo-inositol + H2O = 6-(alpha-D-glucosaminyl)-1D-myo-inositol + a 1,2-diacyl-sn-glycero-3-phosphate + H(+)</text>
        <dbReference type="Rhea" id="RHEA:10832"/>
        <dbReference type="ChEBI" id="CHEBI:15377"/>
        <dbReference type="ChEBI" id="CHEBI:15378"/>
        <dbReference type="ChEBI" id="CHEBI:57997"/>
        <dbReference type="ChEBI" id="CHEBI:58608"/>
        <dbReference type="ChEBI" id="CHEBI:58700"/>
        <dbReference type="EC" id="3.1.4.50"/>
    </reaction>
</comment>
<feature type="signal peptide" evidence="13">
    <location>
        <begin position="1"/>
        <end position="22"/>
    </location>
</feature>
<evidence type="ECO:0000256" key="11">
    <source>
        <dbReference type="ARBA" id="ARBA00093237"/>
    </source>
</evidence>
<evidence type="ECO:0000256" key="9">
    <source>
        <dbReference type="ARBA" id="ARBA00023180"/>
    </source>
</evidence>
<feature type="domain" description="Phospholipase C/D" evidence="14">
    <location>
        <begin position="58"/>
        <end position="193"/>
    </location>
</feature>
<evidence type="ECO:0000256" key="10">
    <source>
        <dbReference type="ARBA" id="ARBA00029753"/>
    </source>
</evidence>
<keyword evidence="9" id="KW-0325">Glycoprotein</keyword>
<proteinExistence type="inferred from homology"/>
<dbReference type="SMART" id="SM00191">
    <property type="entry name" value="Int_alpha"/>
    <property type="match status" value="4"/>
</dbReference>
<evidence type="ECO:0000256" key="3">
    <source>
        <dbReference type="ARBA" id="ARBA00012284"/>
    </source>
</evidence>
<evidence type="ECO:0000256" key="4">
    <source>
        <dbReference type="ARBA" id="ARBA00015988"/>
    </source>
</evidence>
<dbReference type="InterPro" id="IPR029002">
    <property type="entry name" value="PLPC/GPLD1"/>
</dbReference>
<evidence type="ECO:0000256" key="6">
    <source>
        <dbReference type="ARBA" id="ARBA00022729"/>
    </source>
</evidence>
<dbReference type="EMBL" id="JANBOI010000059">
    <property type="protein sequence ID" value="KAJ1734744.1"/>
    <property type="molecule type" value="Genomic_DNA"/>
</dbReference>
<evidence type="ECO:0000259" key="14">
    <source>
        <dbReference type="Pfam" id="PF00882"/>
    </source>
</evidence>
<evidence type="ECO:0000256" key="1">
    <source>
        <dbReference type="ARBA" id="ARBA00004613"/>
    </source>
</evidence>
<evidence type="ECO:0000256" key="12">
    <source>
        <dbReference type="PROSITE-ProRule" id="PRU00803"/>
    </source>
</evidence>
<name>A0A9W7YIR0_9FUNG</name>
<dbReference type="PROSITE" id="PS51470">
    <property type="entry name" value="FG_GAP"/>
    <property type="match status" value="2"/>
</dbReference>
<dbReference type="Pfam" id="PF00882">
    <property type="entry name" value="Zn_dep_PLPC"/>
    <property type="match status" value="1"/>
</dbReference>
<keyword evidence="7" id="KW-0677">Repeat</keyword>
<dbReference type="Proteomes" id="UP001143981">
    <property type="component" value="Unassembled WGS sequence"/>
</dbReference>
<dbReference type="SUPFAM" id="SSF69318">
    <property type="entry name" value="Integrin alpha N-terminal domain"/>
    <property type="match status" value="1"/>
</dbReference>
<dbReference type="GO" id="GO:0005615">
    <property type="term" value="C:extracellular space"/>
    <property type="evidence" value="ECO:0007669"/>
    <property type="project" value="TreeGrafter"/>
</dbReference>
<accession>A0A9W7YIR0</accession>
<feature type="chain" id="PRO_5040879028" description="Phosphatidylinositol-glycan-specific phospholipase D" evidence="13">
    <location>
        <begin position="23"/>
        <end position="841"/>
    </location>
</feature>
<evidence type="ECO:0000256" key="13">
    <source>
        <dbReference type="SAM" id="SignalP"/>
    </source>
</evidence>
<evidence type="ECO:0000256" key="8">
    <source>
        <dbReference type="ARBA" id="ARBA00022801"/>
    </source>
</evidence>
<evidence type="ECO:0000313" key="16">
    <source>
        <dbReference type="Proteomes" id="UP001143981"/>
    </source>
</evidence>
<keyword evidence="5" id="KW-0964">Secreted</keyword>
<dbReference type="PANTHER" id="PTHR23221">
    <property type="entry name" value="GLYCOSYLPHOSPHATIDYLINOSITOL PHOSPHOLIPASE D"/>
    <property type="match status" value="1"/>
</dbReference>
<evidence type="ECO:0000313" key="15">
    <source>
        <dbReference type="EMBL" id="KAJ1734744.1"/>
    </source>
</evidence>
<dbReference type="InterPro" id="IPR028994">
    <property type="entry name" value="Integrin_alpha_N"/>
</dbReference>
<dbReference type="EC" id="3.1.4.50" evidence="3"/>